<evidence type="ECO:0000256" key="2">
    <source>
        <dbReference type="ARBA" id="ARBA00007066"/>
    </source>
</evidence>
<sequence>MATGKFLWSFTKKFFTFGIVGLTISDRYASVIPVRGSSMSPTFNPRTNSSSSSLFSDDWVLVEKFCLTKYKFSHGDVVVFSSPYNHKEKLIKRITGLPGEWIATRNFDVVKIPNGHCWVEGDDPSLSMDSRSFGPVPLGLVLGRVTHVVWPPQRIGTVAGQIPQNRLSSS</sequence>
<reference evidence="13" key="2">
    <citation type="submission" date="2023-06" db="EMBL/GenBank/DDBJ databases">
        <authorList>
            <person name="Swenson N.G."/>
            <person name="Wegrzyn J.L."/>
            <person name="Mcevoy S.L."/>
        </authorList>
    </citation>
    <scope>NUCLEOTIDE SEQUENCE</scope>
    <source>
        <strain evidence="13">NS2018</strain>
        <tissue evidence="13">Leaf</tissue>
    </source>
</reference>
<evidence type="ECO:0000256" key="10">
    <source>
        <dbReference type="ARBA" id="ARBA00023136"/>
    </source>
</evidence>
<dbReference type="InterPro" id="IPR036286">
    <property type="entry name" value="LexA/Signal_pep-like_sf"/>
</dbReference>
<organism evidence="13 14">
    <name type="scientific">Acer saccharum</name>
    <name type="common">Sugar maple</name>
    <dbReference type="NCBI Taxonomy" id="4024"/>
    <lineage>
        <taxon>Eukaryota</taxon>
        <taxon>Viridiplantae</taxon>
        <taxon>Streptophyta</taxon>
        <taxon>Embryophyta</taxon>
        <taxon>Tracheophyta</taxon>
        <taxon>Spermatophyta</taxon>
        <taxon>Magnoliopsida</taxon>
        <taxon>eudicotyledons</taxon>
        <taxon>Gunneridae</taxon>
        <taxon>Pentapetalae</taxon>
        <taxon>rosids</taxon>
        <taxon>malvids</taxon>
        <taxon>Sapindales</taxon>
        <taxon>Sapindaceae</taxon>
        <taxon>Hippocastanoideae</taxon>
        <taxon>Acereae</taxon>
        <taxon>Acer</taxon>
    </lineage>
</organism>
<dbReference type="GO" id="GO:0004252">
    <property type="term" value="F:serine-type endopeptidase activity"/>
    <property type="evidence" value="ECO:0007669"/>
    <property type="project" value="InterPro"/>
</dbReference>
<dbReference type="CDD" id="cd06530">
    <property type="entry name" value="S26_SPase_I"/>
    <property type="match status" value="1"/>
</dbReference>
<dbReference type="AlphaFoldDB" id="A0AA39S4A4"/>
<evidence type="ECO:0000256" key="9">
    <source>
        <dbReference type="ARBA" id="ARBA00023128"/>
    </source>
</evidence>
<dbReference type="FunFam" id="2.10.109.10:FF:000005">
    <property type="entry name" value="Mitochondrial inner membrane protease subunit"/>
    <property type="match status" value="1"/>
</dbReference>
<evidence type="ECO:0000256" key="5">
    <source>
        <dbReference type="ARBA" id="ARBA00022692"/>
    </source>
</evidence>
<comment type="subcellular location">
    <subcellularLocation>
        <location evidence="1">Mitochondrion inner membrane</location>
        <topology evidence="1">Single-pass membrane protein</topology>
    </subcellularLocation>
</comment>
<keyword evidence="10" id="KW-0472">Membrane</keyword>
<dbReference type="InterPro" id="IPR037730">
    <property type="entry name" value="IMP2"/>
</dbReference>
<feature type="domain" description="Peptidase S26" evidence="12">
    <location>
        <begin position="14"/>
        <end position="106"/>
    </location>
</feature>
<keyword evidence="7" id="KW-0378">Hydrolase</keyword>
<keyword evidence="14" id="KW-1185">Reference proteome</keyword>
<dbReference type="GO" id="GO:0042720">
    <property type="term" value="C:mitochondrial inner membrane peptidase complex"/>
    <property type="evidence" value="ECO:0007669"/>
    <property type="project" value="InterPro"/>
</dbReference>
<evidence type="ECO:0000256" key="4">
    <source>
        <dbReference type="ARBA" id="ARBA00022670"/>
    </source>
</evidence>
<keyword evidence="5" id="KW-0812">Transmembrane</keyword>
<dbReference type="PANTHER" id="PTHR46041:SF2">
    <property type="entry name" value="MITOCHONDRIAL INNER MEMBRANE PROTEASE SUBUNIT 2"/>
    <property type="match status" value="1"/>
</dbReference>
<keyword evidence="9" id="KW-0496">Mitochondrion</keyword>
<proteinExistence type="inferred from homology"/>
<keyword evidence="4" id="KW-0645">Protease</keyword>
<dbReference type="InterPro" id="IPR000223">
    <property type="entry name" value="Pept_S26A_signal_pept_1"/>
</dbReference>
<keyword evidence="8" id="KW-1133">Transmembrane helix</keyword>
<protein>
    <recommendedName>
        <fullName evidence="3">Mitochondrial inner membrane protease subunit 2</fullName>
    </recommendedName>
</protein>
<dbReference type="GO" id="GO:0006627">
    <property type="term" value="P:protein processing involved in protein targeting to mitochondrion"/>
    <property type="evidence" value="ECO:0007669"/>
    <property type="project" value="InterPro"/>
</dbReference>
<evidence type="ECO:0000256" key="3">
    <source>
        <dbReference type="ARBA" id="ARBA00013650"/>
    </source>
</evidence>
<dbReference type="NCBIfam" id="TIGR02227">
    <property type="entry name" value="sigpep_I_bact"/>
    <property type="match status" value="1"/>
</dbReference>
<gene>
    <name evidence="13" type="ORF">LWI29_021220</name>
</gene>
<evidence type="ECO:0000259" key="12">
    <source>
        <dbReference type="Pfam" id="PF10502"/>
    </source>
</evidence>
<feature type="active site" evidence="11">
    <location>
        <position position="92"/>
    </location>
</feature>
<dbReference type="Proteomes" id="UP001168877">
    <property type="component" value="Unassembled WGS sequence"/>
</dbReference>
<name>A0AA39S4A4_ACESA</name>
<evidence type="ECO:0000256" key="7">
    <source>
        <dbReference type="ARBA" id="ARBA00022801"/>
    </source>
</evidence>
<dbReference type="Pfam" id="PF10502">
    <property type="entry name" value="Peptidase_S26"/>
    <property type="match status" value="2"/>
</dbReference>
<dbReference type="PRINTS" id="PR00727">
    <property type="entry name" value="LEADERPTASE"/>
</dbReference>
<evidence type="ECO:0000256" key="6">
    <source>
        <dbReference type="ARBA" id="ARBA00022792"/>
    </source>
</evidence>
<evidence type="ECO:0000256" key="1">
    <source>
        <dbReference type="ARBA" id="ARBA00004434"/>
    </source>
</evidence>
<dbReference type="InterPro" id="IPR019533">
    <property type="entry name" value="Peptidase_S26"/>
</dbReference>
<feature type="domain" description="Peptidase S26" evidence="12">
    <location>
        <begin position="110"/>
        <end position="150"/>
    </location>
</feature>
<dbReference type="GO" id="GO:0006465">
    <property type="term" value="P:signal peptide processing"/>
    <property type="evidence" value="ECO:0007669"/>
    <property type="project" value="InterPro"/>
</dbReference>
<dbReference type="Gene3D" id="2.10.109.10">
    <property type="entry name" value="Umud Fragment, subunit A"/>
    <property type="match status" value="1"/>
</dbReference>
<evidence type="ECO:0000256" key="8">
    <source>
        <dbReference type="ARBA" id="ARBA00022989"/>
    </source>
</evidence>
<dbReference type="SUPFAM" id="SSF51306">
    <property type="entry name" value="LexA/Signal peptidase"/>
    <property type="match status" value="1"/>
</dbReference>
<evidence type="ECO:0000313" key="14">
    <source>
        <dbReference type="Proteomes" id="UP001168877"/>
    </source>
</evidence>
<evidence type="ECO:0000256" key="11">
    <source>
        <dbReference type="PIRSR" id="PIRSR600223-1"/>
    </source>
</evidence>
<dbReference type="PANTHER" id="PTHR46041">
    <property type="entry name" value="MITOCHONDRIAL INNER MEMBRANE PROTEASE SUBUNIT 2"/>
    <property type="match status" value="1"/>
</dbReference>
<comment type="similarity">
    <text evidence="2">Belongs to the peptidase S26 family. IMP2 subfamily.</text>
</comment>
<dbReference type="EMBL" id="JAUESC010000383">
    <property type="protein sequence ID" value="KAK0584944.1"/>
    <property type="molecule type" value="Genomic_DNA"/>
</dbReference>
<comment type="caution">
    <text evidence="13">The sequence shown here is derived from an EMBL/GenBank/DDBJ whole genome shotgun (WGS) entry which is preliminary data.</text>
</comment>
<feature type="active site" evidence="11">
    <location>
        <position position="38"/>
    </location>
</feature>
<reference evidence="13" key="1">
    <citation type="journal article" date="2022" name="Plant J.">
        <title>Strategies of tolerance reflected in two North American maple genomes.</title>
        <authorList>
            <person name="McEvoy S.L."/>
            <person name="Sezen U.U."/>
            <person name="Trouern-Trend A."/>
            <person name="McMahon S.M."/>
            <person name="Schaberg P.G."/>
            <person name="Yang J."/>
            <person name="Wegrzyn J.L."/>
            <person name="Swenson N.G."/>
        </authorList>
    </citation>
    <scope>NUCLEOTIDE SEQUENCE</scope>
    <source>
        <strain evidence="13">NS2018</strain>
    </source>
</reference>
<evidence type="ECO:0000313" key="13">
    <source>
        <dbReference type="EMBL" id="KAK0584944.1"/>
    </source>
</evidence>
<keyword evidence="6" id="KW-0999">Mitochondrion inner membrane</keyword>
<accession>A0AA39S4A4</accession>